<evidence type="ECO:0000256" key="5">
    <source>
        <dbReference type="ARBA" id="ARBA00022989"/>
    </source>
</evidence>
<dbReference type="PROSITE" id="PS50929">
    <property type="entry name" value="ABC_TM1F"/>
    <property type="match status" value="1"/>
</dbReference>
<comment type="subcellular location">
    <subcellularLocation>
        <location evidence="1">Cell membrane</location>
        <topology evidence="1">Multi-pass membrane protein</topology>
    </subcellularLocation>
</comment>
<dbReference type="OrthoDB" id="9780296at2"/>
<dbReference type="EMBL" id="FNBN01000001">
    <property type="protein sequence ID" value="SDF12339.1"/>
    <property type="molecule type" value="Genomic_DNA"/>
</dbReference>
<dbReference type="STRING" id="104663.SAMN04488121_101862"/>
<dbReference type="GO" id="GO:0016887">
    <property type="term" value="F:ATP hydrolysis activity"/>
    <property type="evidence" value="ECO:0007669"/>
    <property type="project" value="InterPro"/>
</dbReference>
<dbReference type="SMART" id="SM00382">
    <property type="entry name" value="AAA"/>
    <property type="match status" value="1"/>
</dbReference>
<proteinExistence type="predicted"/>
<dbReference type="CDD" id="cd03251">
    <property type="entry name" value="ABCC_MsbA"/>
    <property type="match status" value="1"/>
</dbReference>
<dbReference type="InterPro" id="IPR003439">
    <property type="entry name" value="ABC_transporter-like_ATP-bd"/>
</dbReference>
<evidence type="ECO:0000259" key="8">
    <source>
        <dbReference type="PROSITE" id="PS50893"/>
    </source>
</evidence>
<feature type="transmembrane region" description="Helical" evidence="7">
    <location>
        <begin position="21"/>
        <end position="43"/>
    </location>
</feature>
<reference evidence="10 11" key="1">
    <citation type="submission" date="2016-10" db="EMBL/GenBank/DDBJ databases">
        <authorList>
            <person name="de Groot N.N."/>
        </authorList>
    </citation>
    <scope>NUCLEOTIDE SEQUENCE [LARGE SCALE GENOMIC DNA]</scope>
    <source>
        <strain evidence="10 11">DSM 527</strain>
    </source>
</reference>
<feature type="transmembrane region" description="Helical" evidence="7">
    <location>
        <begin position="282"/>
        <end position="302"/>
    </location>
</feature>
<name>A0A1G7IJ67_CHIFI</name>
<dbReference type="GO" id="GO:0015421">
    <property type="term" value="F:ABC-type oligopeptide transporter activity"/>
    <property type="evidence" value="ECO:0007669"/>
    <property type="project" value="TreeGrafter"/>
</dbReference>
<dbReference type="InterPro" id="IPR036640">
    <property type="entry name" value="ABC1_TM_sf"/>
</dbReference>
<dbReference type="PANTHER" id="PTHR43394">
    <property type="entry name" value="ATP-DEPENDENT PERMEASE MDL1, MITOCHONDRIAL"/>
    <property type="match status" value="1"/>
</dbReference>
<feature type="transmembrane region" description="Helical" evidence="7">
    <location>
        <begin position="308"/>
        <end position="326"/>
    </location>
</feature>
<keyword evidence="3" id="KW-0547">Nucleotide-binding</keyword>
<evidence type="ECO:0000256" key="6">
    <source>
        <dbReference type="ARBA" id="ARBA00023136"/>
    </source>
</evidence>
<dbReference type="InterPro" id="IPR017871">
    <property type="entry name" value="ABC_transporter-like_CS"/>
</dbReference>
<dbReference type="PROSITE" id="PS00211">
    <property type="entry name" value="ABC_TRANSPORTER_1"/>
    <property type="match status" value="1"/>
</dbReference>
<dbReference type="SUPFAM" id="SSF90123">
    <property type="entry name" value="ABC transporter transmembrane region"/>
    <property type="match status" value="1"/>
</dbReference>
<gene>
    <name evidence="10" type="ORF">SAMN04488121_101862</name>
</gene>
<evidence type="ECO:0000259" key="9">
    <source>
        <dbReference type="PROSITE" id="PS50929"/>
    </source>
</evidence>
<evidence type="ECO:0000256" key="1">
    <source>
        <dbReference type="ARBA" id="ARBA00004651"/>
    </source>
</evidence>
<dbReference type="Gene3D" id="1.20.1560.10">
    <property type="entry name" value="ABC transporter type 1, transmembrane domain"/>
    <property type="match status" value="1"/>
</dbReference>
<keyword evidence="4 10" id="KW-0067">ATP-binding</keyword>
<evidence type="ECO:0000256" key="2">
    <source>
        <dbReference type="ARBA" id="ARBA00022692"/>
    </source>
</evidence>
<dbReference type="InterPro" id="IPR027417">
    <property type="entry name" value="P-loop_NTPase"/>
</dbReference>
<dbReference type="Pfam" id="PF00664">
    <property type="entry name" value="ABC_membrane"/>
    <property type="match status" value="1"/>
</dbReference>
<dbReference type="RefSeq" id="WP_089828979.1">
    <property type="nucleotide sequence ID" value="NZ_FNBN01000001.1"/>
</dbReference>
<feature type="transmembrane region" description="Helical" evidence="7">
    <location>
        <begin position="91"/>
        <end position="112"/>
    </location>
</feature>
<dbReference type="SUPFAM" id="SSF52540">
    <property type="entry name" value="P-loop containing nucleoside triphosphate hydrolases"/>
    <property type="match status" value="1"/>
</dbReference>
<dbReference type="FunFam" id="3.40.50.300:FF:000218">
    <property type="entry name" value="Multidrug ABC transporter ATP-binding protein"/>
    <property type="match status" value="1"/>
</dbReference>
<evidence type="ECO:0000313" key="11">
    <source>
        <dbReference type="Proteomes" id="UP000199045"/>
    </source>
</evidence>
<dbReference type="GO" id="GO:0005886">
    <property type="term" value="C:plasma membrane"/>
    <property type="evidence" value="ECO:0007669"/>
    <property type="project" value="UniProtKB-SubCell"/>
</dbReference>
<feature type="domain" description="ABC transmembrane type-1" evidence="9">
    <location>
        <begin position="22"/>
        <end position="340"/>
    </location>
</feature>
<evidence type="ECO:0000313" key="10">
    <source>
        <dbReference type="EMBL" id="SDF12339.1"/>
    </source>
</evidence>
<accession>A0A1G7IJ67</accession>
<evidence type="ECO:0000256" key="3">
    <source>
        <dbReference type="ARBA" id="ARBA00022741"/>
    </source>
</evidence>
<feature type="transmembrane region" description="Helical" evidence="7">
    <location>
        <begin position="174"/>
        <end position="191"/>
    </location>
</feature>
<dbReference type="Pfam" id="PF00005">
    <property type="entry name" value="ABC_tran"/>
    <property type="match status" value="1"/>
</dbReference>
<dbReference type="Gene3D" id="3.40.50.300">
    <property type="entry name" value="P-loop containing nucleotide triphosphate hydrolases"/>
    <property type="match status" value="1"/>
</dbReference>
<dbReference type="InterPro" id="IPR011527">
    <property type="entry name" value="ABC1_TM_dom"/>
</dbReference>
<evidence type="ECO:0000256" key="7">
    <source>
        <dbReference type="SAM" id="Phobius"/>
    </source>
</evidence>
<dbReference type="Proteomes" id="UP000199045">
    <property type="component" value="Unassembled WGS sequence"/>
</dbReference>
<keyword evidence="2 7" id="KW-0812">Transmembrane</keyword>
<dbReference type="AlphaFoldDB" id="A0A1G7IJ67"/>
<protein>
    <submittedName>
        <fullName evidence="10">ATP-binding cassette, subfamily B, MsbA</fullName>
    </submittedName>
</protein>
<dbReference type="PANTHER" id="PTHR43394:SF1">
    <property type="entry name" value="ATP-BINDING CASSETTE SUB-FAMILY B MEMBER 10, MITOCHONDRIAL"/>
    <property type="match status" value="1"/>
</dbReference>
<dbReference type="PROSITE" id="PS50893">
    <property type="entry name" value="ABC_TRANSPORTER_2"/>
    <property type="match status" value="1"/>
</dbReference>
<evidence type="ECO:0000256" key="4">
    <source>
        <dbReference type="ARBA" id="ARBA00022840"/>
    </source>
</evidence>
<sequence>MKTFFRLLSLSRPYHHYIPEYVVYVLLYTIFGLMNFSLLIPLMDALFGTGGKHEAVTHLPSFSLTAAYFKDVFYYYLSDLLRRYNGNKFPVLVYVCIILFISILLKNLFGYLSQKVLTRMRVNIVRKMREIVFHQYTTQSLGFFHNERKGDLLSVLSSDVVEVENSVITALQTILRDPLVIITTFIALFYISKELTFFTLLFFPISGLVLSTVSKKLKKHSNIGQNILGKILNITEETLSGVRIIKAFNAEKFIKDKFQQDNVAYANTIRAMQNQREMASPVSEILGVLVVIVIMLYGGNLILSGSNALTASAFIAYLGFYFQILAPAKSIGTAFTALPRGISAGDRVLRIIDQANTIVDKPDAKALTGFEREIRFDNVSFSYKANPTEKSVELGPVLKNVQLGIAKGRMVALVGKSGAGKSTMADLIPRFYDVTSGSIRIDGQDIRDVKMHDLRALIGMVSQEAILFNDTVFNNIAFGQPNADREAVINAAKIANAHEFIVQLENGYDTSIGDRGMKLSGGQRQRLTIARAIFKNPPILILDEATSALDTESEKLVQDALDRLMENRTTIVIAHRLSTIQHADEIVVLDKGEIKEQGTHDQLIANNGIYRKLVEMQEFK</sequence>
<dbReference type="InterPro" id="IPR003593">
    <property type="entry name" value="AAA+_ATPase"/>
</dbReference>
<keyword evidence="5 7" id="KW-1133">Transmembrane helix</keyword>
<organism evidence="10 11">
    <name type="scientific">Chitinophaga filiformis</name>
    <name type="common">Myxococcus filiformis</name>
    <name type="synonym">Flexibacter filiformis</name>
    <dbReference type="NCBI Taxonomy" id="104663"/>
    <lineage>
        <taxon>Bacteria</taxon>
        <taxon>Pseudomonadati</taxon>
        <taxon>Bacteroidota</taxon>
        <taxon>Chitinophagia</taxon>
        <taxon>Chitinophagales</taxon>
        <taxon>Chitinophagaceae</taxon>
        <taxon>Chitinophaga</taxon>
    </lineage>
</organism>
<feature type="domain" description="ABC transporter" evidence="8">
    <location>
        <begin position="374"/>
        <end position="616"/>
    </location>
</feature>
<dbReference type="GO" id="GO:0005524">
    <property type="term" value="F:ATP binding"/>
    <property type="evidence" value="ECO:0007669"/>
    <property type="project" value="UniProtKB-KW"/>
</dbReference>
<keyword evidence="6 7" id="KW-0472">Membrane</keyword>
<dbReference type="CDD" id="cd18552">
    <property type="entry name" value="ABC_6TM_MsbA_like"/>
    <property type="match status" value="1"/>
</dbReference>
<dbReference type="InterPro" id="IPR039421">
    <property type="entry name" value="Type_1_exporter"/>
</dbReference>